<evidence type="ECO:0000313" key="2">
    <source>
        <dbReference type="Proteomes" id="UP000027073"/>
    </source>
</evidence>
<dbReference type="Proteomes" id="UP000027073">
    <property type="component" value="Unassembled WGS sequence"/>
</dbReference>
<dbReference type="InParanoid" id="A0A067NLX3"/>
<evidence type="ECO:0000313" key="1">
    <source>
        <dbReference type="EMBL" id="KDQ25107.1"/>
    </source>
</evidence>
<sequence>DGCLGILPFSPGSRHKGLYLRHSPSIVLSSSPLNLPSRSLRPRFSQGIAQNGKKNSGVLAF</sequence>
<dbReference type="EMBL" id="KL198011">
    <property type="protein sequence ID" value="KDQ25107.1"/>
    <property type="molecule type" value="Genomic_DNA"/>
</dbReference>
<name>A0A067NLX3_PLEO1</name>
<protein>
    <submittedName>
        <fullName evidence="1">Uncharacterized protein</fullName>
    </submittedName>
</protein>
<dbReference type="VEuPathDB" id="FungiDB:PLEOSDRAFT_1090542"/>
<reference evidence="2" key="1">
    <citation type="journal article" date="2014" name="Proc. Natl. Acad. Sci. U.S.A.">
        <title>Extensive sampling of basidiomycete genomes demonstrates inadequacy of the white-rot/brown-rot paradigm for wood decay fungi.</title>
        <authorList>
            <person name="Riley R."/>
            <person name="Salamov A.A."/>
            <person name="Brown D.W."/>
            <person name="Nagy L.G."/>
            <person name="Floudas D."/>
            <person name="Held B.W."/>
            <person name="Levasseur A."/>
            <person name="Lombard V."/>
            <person name="Morin E."/>
            <person name="Otillar R."/>
            <person name="Lindquist E.A."/>
            <person name="Sun H."/>
            <person name="LaButti K.M."/>
            <person name="Schmutz J."/>
            <person name="Jabbour D."/>
            <person name="Luo H."/>
            <person name="Baker S.E."/>
            <person name="Pisabarro A.G."/>
            <person name="Walton J.D."/>
            <person name="Blanchette R.A."/>
            <person name="Henrissat B."/>
            <person name="Martin F."/>
            <person name="Cullen D."/>
            <person name="Hibbett D.S."/>
            <person name="Grigoriev I.V."/>
        </authorList>
    </citation>
    <scope>NUCLEOTIDE SEQUENCE [LARGE SCALE GENOMIC DNA]</scope>
    <source>
        <strain evidence="2">PC15</strain>
    </source>
</reference>
<feature type="non-terminal residue" evidence="1">
    <location>
        <position position="1"/>
    </location>
</feature>
<dbReference type="HOGENOM" id="CLU_2929106_0_0_1"/>
<proteinExistence type="predicted"/>
<dbReference type="AlphaFoldDB" id="A0A067NLX3"/>
<organism evidence="1 2">
    <name type="scientific">Pleurotus ostreatus (strain PC15)</name>
    <name type="common">Oyster mushroom</name>
    <dbReference type="NCBI Taxonomy" id="1137138"/>
    <lineage>
        <taxon>Eukaryota</taxon>
        <taxon>Fungi</taxon>
        <taxon>Dikarya</taxon>
        <taxon>Basidiomycota</taxon>
        <taxon>Agaricomycotina</taxon>
        <taxon>Agaricomycetes</taxon>
        <taxon>Agaricomycetidae</taxon>
        <taxon>Agaricales</taxon>
        <taxon>Pleurotineae</taxon>
        <taxon>Pleurotaceae</taxon>
        <taxon>Pleurotus</taxon>
    </lineage>
</organism>
<gene>
    <name evidence="1" type="ORF">PLEOSDRAFT_1090542</name>
</gene>
<accession>A0A067NLX3</accession>